<dbReference type="AlphaFoldDB" id="A0A8J3N409"/>
<evidence type="ECO:0008006" key="3">
    <source>
        <dbReference type="Google" id="ProtNLM"/>
    </source>
</evidence>
<evidence type="ECO:0000313" key="1">
    <source>
        <dbReference type="EMBL" id="GHO93647.1"/>
    </source>
</evidence>
<accession>A0A8J3N409</accession>
<organism evidence="1 2">
    <name type="scientific">Reticulibacter mediterranei</name>
    <dbReference type="NCBI Taxonomy" id="2778369"/>
    <lineage>
        <taxon>Bacteria</taxon>
        <taxon>Bacillati</taxon>
        <taxon>Chloroflexota</taxon>
        <taxon>Ktedonobacteria</taxon>
        <taxon>Ktedonobacterales</taxon>
        <taxon>Reticulibacteraceae</taxon>
        <taxon>Reticulibacter</taxon>
    </lineage>
</organism>
<name>A0A8J3N409_9CHLR</name>
<dbReference type="RefSeq" id="WP_220204421.1">
    <property type="nucleotide sequence ID" value="NZ_BNJK01000001.1"/>
</dbReference>
<dbReference type="EMBL" id="BNJK01000001">
    <property type="protein sequence ID" value="GHO93647.1"/>
    <property type="molecule type" value="Genomic_DNA"/>
</dbReference>
<reference evidence="1" key="1">
    <citation type="submission" date="2020-10" db="EMBL/GenBank/DDBJ databases">
        <title>Taxonomic study of unclassified bacteria belonging to the class Ktedonobacteria.</title>
        <authorList>
            <person name="Yabe S."/>
            <person name="Wang C.M."/>
            <person name="Zheng Y."/>
            <person name="Sakai Y."/>
            <person name="Cavaletti L."/>
            <person name="Monciardini P."/>
            <person name="Donadio S."/>
        </authorList>
    </citation>
    <scope>NUCLEOTIDE SEQUENCE</scope>
    <source>
        <strain evidence="1">ID150040</strain>
    </source>
</reference>
<proteinExistence type="predicted"/>
<evidence type="ECO:0000313" key="2">
    <source>
        <dbReference type="Proteomes" id="UP000597444"/>
    </source>
</evidence>
<protein>
    <recommendedName>
        <fullName evidence="3">DZANK-type domain-containing protein</fullName>
    </recommendedName>
</protein>
<sequence>MDAAWDQAAFEQVLKKKRTEWSRQSAGVAKKALVAKQNLALIPKIQEVMADPKLRAQEARAARLELAAVRRKEFEQFEKQLAFLNARETVMEEEVNKFIVTFQHLLSPREIRNRIQVEIKAPASVENLPALDASIAKRVTSLLQFLRKNTLYDLLQCPPQTATSALCRAAEILYTQLVRLPPTAEVTARIELAGLARDIFQSDEMRRRYDVHVRLEALNRLLAELDVAMERSVDEELHPKQVMLYLEHARRQGWKEQDALAKLKEHARQQKWIITLPAHPGSEQQVVCPNCRHANVVGQRLCSSCRFVLALDCPRCGVLVTSDMPTCGQCGFVIGNRFLVDRLLEELRNVLATGDGERAGELLQQIEQAWQPGTPDSRSLQIKSYHMEVQRLALALHQAKQEVMERLDMLAIREVAVNEQRMVRIDWGPVGSGTVAILRSPKEVLPQEKAVPLTEIEQVGVLLNDQGNYTLDSWRTRELSWYTPVIVVQQMAFTGRSRSYCCLERVGNLQYQQLSSVLRLRWQWPEQCQEVLLSYSTQQEFQHYDAKTTTCTVSREEYDRRGYYDLHKMTSRDCFLLVSATMQLHDQKVLADGVRLAVLLSSQITITYVIKQATLWQKRRVLHIFIDPPGPLPALLLVCKQEGLPLRKSDGDPFQRIEADEQVRGSVQVELSMHPLTKGTFGKLFLEDEALYSEWVVHHPGEQSMRLS</sequence>
<dbReference type="Proteomes" id="UP000597444">
    <property type="component" value="Unassembled WGS sequence"/>
</dbReference>
<gene>
    <name evidence="1" type="ORF">KSF_036950</name>
</gene>
<comment type="caution">
    <text evidence="1">The sequence shown here is derived from an EMBL/GenBank/DDBJ whole genome shotgun (WGS) entry which is preliminary data.</text>
</comment>
<keyword evidence="2" id="KW-1185">Reference proteome</keyword>